<keyword evidence="3 5" id="KW-1133">Transmembrane helix</keyword>
<dbReference type="Proteomes" id="UP000663879">
    <property type="component" value="Unassembled WGS sequence"/>
</dbReference>
<dbReference type="SUPFAM" id="SSF81321">
    <property type="entry name" value="Family A G protein-coupled receptor-like"/>
    <property type="match status" value="1"/>
</dbReference>
<feature type="domain" description="G-protein coupled receptors family 1 profile" evidence="6">
    <location>
        <begin position="127"/>
        <end position="403"/>
    </location>
</feature>
<evidence type="ECO:0000256" key="1">
    <source>
        <dbReference type="ARBA" id="ARBA00004370"/>
    </source>
</evidence>
<evidence type="ECO:0000256" key="3">
    <source>
        <dbReference type="ARBA" id="ARBA00022989"/>
    </source>
</evidence>
<feature type="transmembrane region" description="Helical" evidence="5">
    <location>
        <begin position="53"/>
        <end position="78"/>
    </location>
</feature>
<reference evidence="7" key="1">
    <citation type="submission" date="2021-02" db="EMBL/GenBank/DDBJ databases">
        <authorList>
            <person name="Nowell W R."/>
        </authorList>
    </citation>
    <scope>NUCLEOTIDE SEQUENCE</scope>
    <source>
        <strain evidence="7">Ploen Becks lab</strain>
    </source>
</reference>
<feature type="transmembrane region" description="Helical" evidence="5">
    <location>
        <begin position="389"/>
        <end position="408"/>
    </location>
</feature>
<feature type="transmembrane region" description="Helical" evidence="5">
    <location>
        <begin position="276"/>
        <end position="297"/>
    </location>
</feature>
<dbReference type="InterPro" id="IPR017452">
    <property type="entry name" value="GPCR_Rhodpsn_7TM"/>
</dbReference>
<evidence type="ECO:0000256" key="5">
    <source>
        <dbReference type="SAM" id="Phobius"/>
    </source>
</evidence>
<evidence type="ECO:0000256" key="4">
    <source>
        <dbReference type="ARBA" id="ARBA00023136"/>
    </source>
</evidence>
<dbReference type="EMBL" id="CAJNOC010001524">
    <property type="protein sequence ID" value="CAF0871626.1"/>
    <property type="molecule type" value="Genomic_DNA"/>
</dbReference>
<protein>
    <recommendedName>
        <fullName evidence="6">G-protein coupled receptors family 1 profile domain-containing protein</fullName>
    </recommendedName>
</protein>
<sequence length="536" mass="61474">MENGHYILKSGDIHFSLEDSNDINPTQHHSSKSTKISNHLLSTLGFTQNELKFYSMTTIFISTIGFLIHSLVLIILIYQQTKRVILKNRNKKLIKKNFSKIFGRSSSSTSLSFTSNSLTNSQKFEIYNNYVTYAFVFHQSLVDLARIFYAFLFANRLIIERQHNNEIFTIKNNSLSYKLDDFYTNYCTHMASFYSVLSMVTIVNILTILISETCRFYDLKFNSSDTSNYCCVLFGILLIWTSSLIIISSLMLVGVADSASPTWQCDLGEVESTTRSLVINIVWFFLVSFVILIAFSYSISLYKELNNLDREDNRMCLYTINASLLALKSDFIERQIKISKLTLKRLKILIYLLVLFCACFMPNFVTVILKNVLDEKNLELLKPFNLISSILNLANSSLNSIILLILCFKSNDTYLINVNRRISKRKKSLANLLNKMFLSKRNGKETMIDEAEVPLNRPKSISNGIILNTDDNSCILNCNDECIQLRSLSTMKNSKKLILNAKNDNYEDRSRRSSNNTNVIVKEFYSKIGNRLGNSS</sequence>
<feature type="transmembrane region" description="Helical" evidence="5">
    <location>
        <begin position="348"/>
        <end position="369"/>
    </location>
</feature>
<organism evidence="7 8">
    <name type="scientific">Brachionus calyciflorus</name>
    <dbReference type="NCBI Taxonomy" id="104777"/>
    <lineage>
        <taxon>Eukaryota</taxon>
        <taxon>Metazoa</taxon>
        <taxon>Spiralia</taxon>
        <taxon>Gnathifera</taxon>
        <taxon>Rotifera</taxon>
        <taxon>Eurotatoria</taxon>
        <taxon>Monogononta</taxon>
        <taxon>Pseudotrocha</taxon>
        <taxon>Ploima</taxon>
        <taxon>Brachionidae</taxon>
        <taxon>Brachionus</taxon>
    </lineage>
</organism>
<comment type="subcellular location">
    <subcellularLocation>
        <location evidence="1">Membrane</location>
    </subcellularLocation>
</comment>
<name>A0A813XQT0_9BILA</name>
<accession>A0A813XQT0</accession>
<evidence type="ECO:0000259" key="6">
    <source>
        <dbReference type="PROSITE" id="PS50262"/>
    </source>
</evidence>
<keyword evidence="4 5" id="KW-0472">Membrane</keyword>
<feature type="transmembrane region" description="Helical" evidence="5">
    <location>
        <begin position="191"/>
        <end position="210"/>
    </location>
</feature>
<feature type="transmembrane region" description="Helical" evidence="5">
    <location>
        <begin position="130"/>
        <end position="152"/>
    </location>
</feature>
<evidence type="ECO:0000256" key="2">
    <source>
        <dbReference type="ARBA" id="ARBA00022692"/>
    </source>
</evidence>
<keyword evidence="2 5" id="KW-0812">Transmembrane</keyword>
<feature type="transmembrane region" description="Helical" evidence="5">
    <location>
        <begin position="231"/>
        <end position="256"/>
    </location>
</feature>
<gene>
    <name evidence="7" type="ORF">OXX778_LOCUS9961</name>
</gene>
<dbReference type="CDD" id="cd00637">
    <property type="entry name" value="7tm_classA_rhodopsin-like"/>
    <property type="match status" value="1"/>
</dbReference>
<comment type="caution">
    <text evidence="7">The sequence shown here is derived from an EMBL/GenBank/DDBJ whole genome shotgun (WGS) entry which is preliminary data.</text>
</comment>
<evidence type="ECO:0000313" key="8">
    <source>
        <dbReference type="Proteomes" id="UP000663879"/>
    </source>
</evidence>
<dbReference type="AlphaFoldDB" id="A0A813XQT0"/>
<keyword evidence="8" id="KW-1185">Reference proteome</keyword>
<dbReference type="GO" id="GO:0016020">
    <property type="term" value="C:membrane"/>
    <property type="evidence" value="ECO:0007669"/>
    <property type="project" value="UniProtKB-SubCell"/>
</dbReference>
<dbReference type="OrthoDB" id="10417580at2759"/>
<dbReference type="Gene3D" id="1.20.1070.10">
    <property type="entry name" value="Rhodopsin 7-helix transmembrane proteins"/>
    <property type="match status" value="1"/>
</dbReference>
<dbReference type="PROSITE" id="PS50262">
    <property type="entry name" value="G_PROTEIN_RECEP_F1_2"/>
    <property type="match status" value="1"/>
</dbReference>
<proteinExistence type="predicted"/>
<evidence type="ECO:0000313" key="7">
    <source>
        <dbReference type="EMBL" id="CAF0871626.1"/>
    </source>
</evidence>